<sequence>MKYFDELKRSMEYLASDSRTIFIGQAVAVPGTAMSNTLTDIASEKLIELPVAEEMQMGMSLGMGLNKMIPVSIFPRWNFLLLAINQLVNHLDKVDVMSNGGYSPKIIIRTGIGSEHPLHPQFQHVGDFTEAIQKMCTTIEVIRLEEPEDIFPAYEKSLLRDDKKNTILVEYGDYYNKK</sequence>
<dbReference type="Gene3D" id="3.40.50.970">
    <property type="match status" value="1"/>
</dbReference>
<dbReference type="SUPFAM" id="SSF52518">
    <property type="entry name" value="Thiamin diphosphate-binding fold (THDP-binding)"/>
    <property type="match status" value="1"/>
</dbReference>
<proteinExistence type="predicted"/>
<reference evidence="2" key="1">
    <citation type="submission" date="2018-05" db="EMBL/GenBank/DDBJ databases">
        <authorList>
            <person name="Lanie J.A."/>
            <person name="Ng W.-L."/>
            <person name="Kazmierczak K.M."/>
            <person name="Andrzejewski T.M."/>
            <person name="Davidsen T.M."/>
            <person name="Wayne K.J."/>
            <person name="Tettelin H."/>
            <person name="Glass J.I."/>
            <person name="Rusch D."/>
            <person name="Podicherti R."/>
            <person name="Tsui H.-C.T."/>
            <person name="Winkler M.E."/>
        </authorList>
    </citation>
    <scope>NUCLEOTIDE SEQUENCE</scope>
</reference>
<evidence type="ECO:0000259" key="1">
    <source>
        <dbReference type="Pfam" id="PF02779"/>
    </source>
</evidence>
<dbReference type="AlphaFoldDB" id="A0A382HLK3"/>
<dbReference type="EMBL" id="UINC01061900">
    <property type="protein sequence ID" value="SVB87965.1"/>
    <property type="molecule type" value="Genomic_DNA"/>
</dbReference>
<gene>
    <name evidence="2" type="ORF">METZ01_LOCUS240819</name>
</gene>
<dbReference type="InterPro" id="IPR029061">
    <property type="entry name" value="THDP-binding"/>
</dbReference>
<name>A0A382HLK3_9ZZZZ</name>
<evidence type="ECO:0000313" key="2">
    <source>
        <dbReference type="EMBL" id="SVB87965.1"/>
    </source>
</evidence>
<accession>A0A382HLK3</accession>
<dbReference type="Pfam" id="PF02779">
    <property type="entry name" value="Transket_pyr"/>
    <property type="match status" value="1"/>
</dbReference>
<feature type="domain" description="Transketolase-like pyrimidine-binding" evidence="1">
    <location>
        <begin position="12"/>
        <end position="170"/>
    </location>
</feature>
<protein>
    <recommendedName>
        <fullName evidence="1">Transketolase-like pyrimidine-binding domain-containing protein</fullName>
    </recommendedName>
</protein>
<organism evidence="2">
    <name type="scientific">marine metagenome</name>
    <dbReference type="NCBI Taxonomy" id="408172"/>
    <lineage>
        <taxon>unclassified sequences</taxon>
        <taxon>metagenomes</taxon>
        <taxon>ecological metagenomes</taxon>
    </lineage>
</organism>
<dbReference type="InterPro" id="IPR005475">
    <property type="entry name" value="Transketolase-like_Pyr-bd"/>
</dbReference>